<dbReference type="AlphaFoldDB" id="A0AAD9NPL7"/>
<sequence length="68" mass="7922">MGWLMSFASVVWIPIVAVYRMWKNEGTLYERLKLLTSPTEEWGPALVKYRKLVDYVPGFVIDPWDTGT</sequence>
<feature type="signal peptide" evidence="1">
    <location>
        <begin position="1"/>
        <end position="18"/>
    </location>
</feature>
<reference evidence="2" key="1">
    <citation type="journal article" date="2023" name="Mol. Biol. Evol.">
        <title>Third-Generation Sequencing Reveals the Adaptive Role of the Epigenome in Three Deep-Sea Polychaetes.</title>
        <authorList>
            <person name="Perez M."/>
            <person name="Aroh O."/>
            <person name="Sun Y."/>
            <person name="Lan Y."/>
            <person name="Juniper S.K."/>
            <person name="Young C.R."/>
            <person name="Angers B."/>
            <person name="Qian P.Y."/>
        </authorList>
    </citation>
    <scope>NUCLEOTIDE SEQUENCE</scope>
    <source>
        <strain evidence="2">R07B-5</strain>
    </source>
</reference>
<dbReference type="EMBL" id="JAODUO010000777">
    <property type="protein sequence ID" value="KAK2174759.1"/>
    <property type="molecule type" value="Genomic_DNA"/>
</dbReference>
<evidence type="ECO:0000313" key="3">
    <source>
        <dbReference type="Proteomes" id="UP001209878"/>
    </source>
</evidence>
<feature type="chain" id="PRO_5042028282" evidence="1">
    <location>
        <begin position="19"/>
        <end position="68"/>
    </location>
</feature>
<comment type="caution">
    <text evidence="2">The sequence shown here is derived from an EMBL/GenBank/DDBJ whole genome shotgun (WGS) entry which is preliminary data.</text>
</comment>
<evidence type="ECO:0000313" key="2">
    <source>
        <dbReference type="EMBL" id="KAK2174759.1"/>
    </source>
</evidence>
<proteinExistence type="predicted"/>
<organism evidence="2 3">
    <name type="scientific">Ridgeia piscesae</name>
    <name type="common">Tubeworm</name>
    <dbReference type="NCBI Taxonomy" id="27915"/>
    <lineage>
        <taxon>Eukaryota</taxon>
        <taxon>Metazoa</taxon>
        <taxon>Spiralia</taxon>
        <taxon>Lophotrochozoa</taxon>
        <taxon>Annelida</taxon>
        <taxon>Polychaeta</taxon>
        <taxon>Sedentaria</taxon>
        <taxon>Canalipalpata</taxon>
        <taxon>Sabellida</taxon>
        <taxon>Siboglinidae</taxon>
        <taxon>Ridgeia</taxon>
    </lineage>
</organism>
<dbReference type="Proteomes" id="UP001209878">
    <property type="component" value="Unassembled WGS sequence"/>
</dbReference>
<evidence type="ECO:0000256" key="1">
    <source>
        <dbReference type="SAM" id="SignalP"/>
    </source>
</evidence>
<keyword evidence="3" id="KW-1185">Reference proteome</keyword>
<accession>A0AAD9NPL7</accession>
<gene>
    <name evidence="2" type="ORF">NP493_778g03047</name>
</gene>
<protein>
    <submittedName>
        <fullName evidence="2">Uncharacterized protein</fullName>
    </submittedName>
</protein>
<keyword evidence="1" id="KW-0732">Signal</keyword>
<name>A0AAD9NPL7_RIDPI</name>